<evidence type="ECO:0000256" key="1">
    <source>
        <dbReference type="SAM" id="MobiDB-lite"/>
    </source>
</evidence>
<feature type="region of interest" description="Disordered" evidence="1">
    <location>
        <begin position="123"/>
        <end position="160"/>
    </location>
</feature>
<sequence length="200" mass="22361">MGILGVLITAARFWRSATCNLDECGNYNICAPKGNSLKLPGGSLVYIVAIFVFPLHVYIYVGVPHAKIKRLLARLCCVPCRAFFGKRKKKLAERGRRRSTTIVGTVSPAPQLSLPQLSQPQLSQPQISQLSQPQLSQLSQPRLPQPQLSQPQLQHQQTSPMRMLPSPIRMMLPVRLQLHRVKEEVVKEEVSVGRSDDAKH</sequence>
<evidence type="ECO:0000313" key="3">
    <source>
        <dbReference type="EMBL" id="CAE0667759.1"/>
    </source>
</evidence>
<keyword evidence="2" id="KW-1133">Transmembrane helix</keyword>
<keyword evidence="2" id="KW-0472">Membrane</keyword>
<proteinExistence type="predicted"/>
<accession>A0A7S3Z0E9</accession>
<keyword evidence="2" id="KW-0812">Transmembrane</keyword>
<dbReference type="EMBL" id="HBIV01027054">
    <property type="protein sequence ID" value="CAE0667759.1"/>
    <property type="molecule type" value="Transcribed_RNA"/>
</dbReference>
<reference evidence="3" key="1">
    <citation type="submission" date="2021-01" db="EMBL/GenBank/DDBJ databases">
        <authorList>
            <person name="Corre E."/>
            <person name="Pelletier E."/>
            <person name="Niang G."/>
            <person name="Scheremetjew M."/>
            <person name="Finn R."/>
            <person name="Kale V."/>
            <person name="Holt S."/>
            <person name="Cochrane G."/>
            <person name="Meng A."/>
            <person name="Brown T."/>
            <person name="Cohen L."/>
        </authorList>
    </citation>
    <scope>NUCLEOTIDE SEQUENCE</scope>
    <source>
        <strain evidence="3">CCCM811</strain>
    </source>
</reference>
<name>A0A7S3Z0E9_9EUKA</name>
<evidence type="ECO:0000256" key="2">
    <source>
        <dbReference type="SAM" id="Phobius"/>
    </source>
</evidence>
<gene>
    <name evidence="3" type="ORF">LGLO00237_LOCUS19382</name>
</gene>
<organism evidence="3">
    <name type="scientific">Lotharella globosa</name>
    <dbReference type="NCBI Taxonomy" id="91324"/>
    <lineage>
        <taxon>Eukaryota</taxon>
        <taxon>Sar</taxon>
        <taxon>Rhizaria</taxon>
        <taxon>Cercozoa</taxon>
        <taxon>Chlorarachniophyceae</taxon>
        <taxon>Lotharella</taxon>
    </lineage>
</organism>
<dbReference type="AlphaFoldDB" id="A0A7S3Z0E9"/>
<feature type="transmembrane region" description="Helical" evidence="2">
    <location>
        <begin position="43"/>
        <end position="61"/>
    </location>
</feature>
<protein>
    <submittedName>
        <fullName evidence="3">Uncharacterized protein</fullName>
    </submittedName>
</protein>